<dbReference type="PANTHER" id="PTHR32305">
    <property type="match status" value="1"/>
</dbReference>
<sequence length="1958" mass="213571">MPVPVGSLRPTYSETDFSLSSAIGDFALTRTFSASTKANALGTPEQKLLTPFGRVMMGPDGGGNSYRWTHNLYSYVLTSVHEEMDSSGTERIDTTICNIVTPAGSSLRFSPCDKTEPGRFATSSSDQHVKLRWDGNGFTLISPEGRFRYTHAVAVGGQTQNFPPTTRWGSAYFLTDIEPTSYGTTTTAGSNGRRIIASIQYYSAKPLGCTDPAATFGNPSQLIQYVNLANGSRLAFSYVSRPTQDTILQDEDNPLYSTHECVLDKVDQEEGTSGTGLGTRNIVTYDYAMHNSSGQEISHPAGMLGGARFFVGVSQDVPVGAEAPVPTRMRYTWADQESLNQVTWRVFRNDEMLSHKRLHRKMFYILEDGQSNTHLNPQSVTAEVVGSGPNCGPGVLSGSCASSQKQNFTENVRAGDGSFLYSSPLARVFVAHQSKTHGVYTSASEVRCGMNGVNNDSFCKGVGISLTPQHSRAWGIDALPKEQVTERKTSMASSQKDARGAYAVFTNQLATKGTSRNEVPWDPDSFFLPPGEMIRADFGAVDVAGNGALLTKFYSYEYGRAGTYPGYEQQLKTETSTSAMLGQPGVDRQAKWTYQYESTTNRLMAKVRGGYTWDFTTGFGAPVYKYQATFYRTYRACSGETPAAADPQARVVEVEGPCWVAAEDSTSCLDSGPLTQYFYGAANAPNGQQQRLIRKRVSANVTKSTSPTCRYSNWLETTYDAYDEQGHLLRTTDPAYVRTHYAYIAGKLVRKTVKSRGGALPDLVTDYGYDNGQHGDYIRYPDGRYEVQCYRSGAWNGCTGGTLTDKLQWKATAPTANGLNYSERVNYFYQYGRLVKEETLAAGGGVRARRTYDADPLGRPTYQGVGEELGGASNGDFTYSSTRLFDPENNLIREGLPYLSSAGRPPAFCGGFNTTSGALNALPPECRAFEYDRLNRLVMMLEAAGPMGGSAPSATHVAYDVAGNVRSIKHGCSAGSTMGSCGNQPAVDYLHDDFGNLLEVKTPWGASASSGPSVTRFAYDSLGNPTVKQTSQMAQSGSWTAFSHDALGRLRVADARRSTQTERLFQTFYEDHFPGLPSGCPDSHYGQPHYTVDSFGATWFQYDAFGRLTAKFRVRGAETSPPSRPCNTSAYAPGKDSPNHIFNYDLAGRLVFEIYPYGRGIEYRYHAASTGMPHRVSSIYAAHLYPGGGSSIDPLITGVEWEPYGGVKSYWVHSRGETGVPTVAKIQYHQGGKNTALGNCSQTAFSQVVDGVGSPPFGRLSGLSVTRANLGDVFKRTYRYRADLLLDEDTCVLQSSSTAIPSTQYYGSESGASGFDARLQLRNVTNWPNNSPWADQSISYTYDARGNRTSENYSGSSVQSEYTSAFPNVDQLVTRKYSAPACLPGACLSYGITARYQHDMSGRVSNMSWYLSQTETQPYYSLTLNATTASPMDLGAVYRQVSSTQLGGPGSNYEYFYDSVGRRRLKRSWDGREDEYFYSGTQLLVDVGQISANPSTTDYVLDEYVWLDGRPVALIKSRFAHSPFLRMADNTQDCSRFGVDTDVPCGTYFPVTDGLGKPVLLLDSKGRISGVGDYEPFGHVNRRTHFAANQNMMYYPYMAKLNAPTSAGLTTQVRARLEWIQTNKQGRIMLTDIDGETLPGFGSGVGEISGGVKGRVMTRGWVGTPSDGTFYVSQGPDTSDDWIPTVGYLSGFEYRRFEPNAKPVWLPLRLPGQYYDPETDLFENWNRYYDPSIGRYLAPEPLASSPSAMLSGAKSGMSMLMYSYAQNNPISMKDADGNKVAFNLSHDDVIALFTATGLTVGDLDTMFREKIGAKYKALADDANFVANVWSVGSFGAKTQALWRARVDGAGGVSEPINAGAASMSVVDLGMVSSAKYQAAFASAKLGDDPLWGPPVSTTLPAYIAHELGHAWSYMNGHLPGSQGSIDAALEFEAAVRPKPWVPSLLGPSVGGPRTKEKP</sequence>
<dbReference type="eggNOG" id="COG3209">
    <property type="taxonomic scope" value="Bacteria"/>
</dbReference>
<dbReference type="InParanoid" id="H8MGJ6"/>
<dbReference type="InterPro" id="IPR022385">
    <property type="entry name" value="Rhs_assc_core"/>
</dbReference>
<dbReference type="NCBIfam" id="TIGR03696">
    <property type="entry name" value="Rhs_assc_core"/>
    <property type="match status" value="1"/>
</dbReference>
<name>H8MGJ6_CORCM</name>
<dbReference type="PANTHER" id="PTHR32305:SF15">
    <property type="entry name" value="PROTEIN RHSA-RELATED"/>
    <property type="match status" value="1"/>
</dbReference>
<evidence type="ECO:0000313" key="2">
    <source>
        <dbReference type="Proteomes" id="UP000007587"/>
    </source>
</evidence>
<dbReference type="KEGG" id="ccx:COCOR_03258"/>
<dbReference type="Gene3D" id="2.180.10.10">
    <property type="entry name" value="RHS repeat-associated core"/>
    <property type="match status" value="2"/>
</dbReference>
<dbReference type="HOGENOM" id="CLU_234651_0_0_7"/>
<evidence type="ECO:0000313" key="1">
    <source>
        <dbReference type="EMBL" id="AFE05111.1"/>
    </source>
</evidence>
<dbReference type="InterPro" id="IPR050708">
    <property type="entry name" value="T6SS_VgrG/RHS"/>
</dbReference>
<dbReference type="EMBL" id="CP003389">
    <property type="protein sequence ID" value="AFE05111.1"/>
    <property type="molecule type" value="Genomic_DNA"/>
</dbReference>
<organism evidence="1 2">
    <name type="scientific">Corallococcus coralloides (strain ATCC 25202 / DSM 2259 / NBRC 100086 / M2)</name>
    <name type="common">Myxococcus coralloides</name>
    <dbReference type="NCBI Taxonomy" id="1144275"/>
    <lineage>
        <taxon>Bacteria</taxon>
        <taxon>Pseudomonadati</taxon>
        <taxon>Myxococcota</taxon>
        <taxon>Myxococcia</taxon>
        <taxon>Myxococcales</taxon>
        <taxon>Cystobacterineae</taxon>
        <taxon>Myxococcaceae</taxon>
        <taxon>Corallococcus</taxon>
    </lineage>
</organism>
<gene>
    <name evidence="1" type="ordered locus">COCOR_03258</name>
</gene>
<reference evidence="1 2" key="1">
    <citation type="journal article" date="2012" name="J. Bacteriol.">
        <title>Complete Genome Sequence of the Fruiting Myxobacterium Corallococcus coralloides DSM 2259.</title>
        <authorList>
            <person name="Huntley S."/>
            <person name="Zhang Y."/>
            <person name="Treuner-Lange A."/>
            <person name="Kneip S."/>
            <person name="Sensen C.W."/>
            <person name="Sogaard-Andersen L."/>
        </authorList>
    </citation>
    <scope>NUCLEOTIDE SEQUENCE [LARGE SCALE GENOMIC DNA]</scope>
    <source>
        <strain evidence="2">ATCC 25202 / DSM 2259 / NBRC 100086 / M2</strain>
    </source>
</reference>
<dbReference type="Proteomes" id="UP000007587">
    <property type="component" value="Chromosome"/>
</dbReference>
<reference evidence="2" key="2">
    <citation type="submission" date="2012-03" db="EMBL/GenBank/DDBJ databases">
        <title>Genome sequence of the fruiting myxobacterium Corallococcus coralloides DSM 2259.</title>
        <authorList>
            <person name="Huntley S."/>
            <person name="Zhang Y."/>
            <person name="Treuner-Lange A."/>
            <person name="Sensen C.W."/>
            <person name="Sogaard-Andersen L."/>
        </authorList>
    </citation>
    <scope>NUCLEOTIDE SEQUENCE [LARGE SCALE GENOMIC DNA]</scope>
    <source>
        <strain evidence="2">ATCC 25202 / DSM 2259 / NBRC 100086 / M2</strain>
    </source>
</reference>
<dbReference type="STRING" id="1144275.COCOR_03258"/>
<accession>H8MGJ6</accession>
<protein>
    <submittedName>
        <fullName evidence="1">RHS repeat family</fullName>
    </submittedName>
</protein>
<keyword evidence="2" id="KW-1185">Reference proteome</keyword>
<proteinExistence type="predicted"/>